<dbReference type="EMBL" id="DS113335">
    <property type="protein sequence ID" value="EAY10617.1"/>
    <property type="molecule type" value="Genomic_DNA"/>
</dbReference>
<dbReference type="Proteomes" id="UP000001542">
    <property type="component" value="Unassembled WGS sequence"/>
</dbReference>
<dbReference type="InParanoid" id="A2E9T2"/>
<dbReference type="KEGG" id="tva:4768552"/>
<dbReference type="PANTHER" id="PTHR24182:SF13">
    <property type="entry name" value="LD18443P"/>
    <property type="match status" value="1"/>
</dbReference>
<dbReference type="RefSeq" id="XP_001322840.1">
    <property type="nucleotide sequence ID" value="XM_001322805.1"/>
</dbReference>
<dbReference type="VEuPathDB" id="TrichDB:TVAGG3_0043550"/>
<reference evidence="1" key="1">
    <citation type="submission" date="2006-10" db="EMBL/GenBank/DDBJ databases">
        <authorList>
            <person name="Amadeo P."/>
            <person name="Zhao Q."/>
            <person name="Wortman J."/>
            <person name="Fraser-Liggett C."/>
            <person name="Carlton J."/>
        </authorList>
    </citation>
    <scope>NUCLEOTIDE SEQUENCE</scope>
    <source>
        <strain evidence="1">G3</strain>
    </source>
</reference>
<dbReference type="AlphaFoldDB" id="A2E9T2"/>
<reference evidence="1" key="2">
    <citation type="journal article" date="2007" name="Science">
        <title>Draft genome sequence of the sexually transmitted pathogen Trichomonas vaginalis.</title>
        <authorList>
            <person name="Carlton J.M."/>
            <person name="Hirt R.P."/>
            <person name="Silva J.C."/>
            <person name="Delcher A.L."/>
            <person name="Schatz M."/>
            <person name="Zhao Q."/>
            <person name="Wortman J.R."/>
            <person name="Bidwell S.L."/>
            <person name="Alsmark U.C.M."/>
            <person name="Besteiro S."/>
            <person name="Sicheritz-Ponten T."/>
            <person name="Noel C.J."/>
            <person name="Dacks J.B."/>
            <person name="Foster P.G."/>
            <person name="Simillion C."/>
            <person name="Van de Peer Y."/>
            <person name="Miranda-Saavedra D."/>
            <person name="Barton G.J."/>
            <person name="Westrop G.D."/>
            <person name="Mueller S."/>
            <person name="Dessi D."/>
            <person name="Fiori P.L."/>
            <person name="Ren Q."/>
            <person name="Paulsen I."/>
            <person name="Zhang H."/>
            <person name="Bastida-Corcuera F.D."/>
            <person name="Simoes-Barbosa A."/>
            <person name="Brown M.T."/>
            <person name="Hayes R.D."/>
            <person name="Mukherjee M."/>
            <person name="Okumura C.Y."/>
            <person name="Schneider R."/>
            <person name="Smith A.J."/>
            <person name="Vanacova S."/>
            <person name="Villalvazo M."/>
            <person name="Haas B.J."/>
            <person name="Pertea M."/>
            <person name="Feldblyum T.V."/>
            <person name="Utterback T.R."/>
            <person name="Shu C.L."/>
            <person name="Osoegawa K."/>
            <person name="de Jong P.J."/>
            <person name="Hrdy I."/>
            <person name="Horvathova L."/>
            <person name="Zubacova Z."/>
            <person name="Dolezal P."/>
            <person name="Malik S.B."/>
            <person name="Logsdon J.M. Jr."/>
            <person name="Henze K."/>
            <person name="Gupta A."/>
            <person name="Wang C.C."/>
            <person name="Dunne R.L."/>
            <person name="Upcroft J.A."/>
            <person name="Upcroft P."/>
            <person name="White O."/>
            <person name="Salzberg S.L."/>
            <person name="Tang P."/>
            <person name="Chiu C.-H."/>
            <person name="Lee Y.-S."/>
            <person name="Embley T.M."/>
            <person name="Coombs G.H."/>
            <person name="Mottram J.C."/>
            <person name="Tachezy J."/>
            <person name="Fraser-Liggett C.M."/>
            <person name="Johnson P.J."/>
        </authorList>
    </citation>
    <scope>NUCLEOTIDE SEQUENCE [LARGE SCALE GENOMIC DNA]</scope>
    <source>
        <strain evidence="1">G3</strain>
    </source>
</reference>
<evidence type="ECO:0008006" key="3">
    <source>
        <dbReference type="Google" id="ProtNLM"/>
    </source>
</evidence>
<gene>
    <name evidence="1" type="ORF">TVAG_282170</name>
</gene>
<proteinExistence type="predicted"/>
<keyword evidence="2" id="KW-1185">Reference proteome</keyword>
<organism evidence="1 2">
    <name type="scientific">Trichomonas vaginalis (strain ATCC PRA-98 / G3)</name>
    <dbReference type="NCBI Taxonomy" id="412133"/>
    <lineage>
        <taxon>Eukaryota</taxon>
        <taxon>Metamonada</taxon>
        <taxon>Parabasalia</taxon>
        <taxon>Trichomonadida</taxon>
        <taxon>Trichomonadidae</taxon>
        <taxon>Trichomonas</taxon>
    </lineage>
</organism>
<evidence type="ECO:0000313" key="1">
    <source>
        <dbReference type="EMBL" id="EAY10617.1"/>
    </source>
</evidence>
<dbReference type="VEuPathDB" id="TrichDB:TVAG_076120"/>
<name>A2E9T2_TRIV3</name>
<protein>
    <recommendedName>
        <fullName evidence="3">DUF3447 domain-containing protein</fullName>
    </recommendedName>
</protein>
<dbReference type="PANTHER" id="PTHR24182">
    <property type="entry name" value="ANKYRIN REPEAT AND SOCS BOX CONTAINING 4"/>
    <property type="match status" value="1"/>
</dbReference>
<accession>A2E9T2</accession>
<evidence type="ECO:0000313" key="2">
    <source>
        <dbReference type="Proteomes" id="UP000001542"/>
    </source>
</evidence>
<sequence length="160" mass="19458">MSDHDIHQNTYNKLRSVYKYYIDSYNTLYQLKTEKEEELNKIYKMIKTELIDSKKHPVGNVIKDIFNIIPFRNRYTKSYLSLAKRIFDEYNVKEVNNVGVVSNFLFYKEYGINLDKYYNIIKFELKYLDIHAENTIYRAIMYNDLKIFIFFIETEGFDKN</sequence>